<dbReference type="InParanoid" id="F0YR66"/>
<feature type="binding site" evidence="6">
    <location>
        <position position="83"/>
    </location>
    <ligand>
        <name>ATP</name>
        <dbReference type="ChEBI" id="CHEBI:30616"/>
    </ligand>
</feature>
<dbReference type="SMART" id="SM00220">
    <property type="entry name" value="S_TKc"/>
    <property type="match status" value="1"/>
</dbReference>
<sequence length="294" mass="33831">MQPNRKKWEWQILQEWQSPTTISQRPHSWEWEIKLPGRDGDVSPERFLEGEARYEILERLGKGTFGEVCAARDLKLHMDVAIKRISDAFAGYTCAKRTLREVRILRLLDAHENLIKMRRHSPTDVYVVFELMDTDLSRVIESSQHLGDEHIKFFMYQLLSAVHFLHTAGIAHRDIKPRNMLVNADCTLKICDFGLARLCTPDLVVDGGMTDYVATRWYRAPEHSQRNAIDPRAFAFDDDDDDGGGDNAAREYEDARLSKEIIQEIEYYQADPVMDSLSVFFCCALSPTRTGEAC</sequence>
<protein>
    <recommendedName>
        <fullName evidence="8">Protein kinase domain-containing protein</fullName>
    </recommendedName>
</protein>
<dbReference type="GO" id="GO:0005524">
    <property type="term" value="F:ATP binding"/>
    <property type="evidence" value="ECO:0007669"/>
    <property type="project" value="UniProtKB-UniRule"/>
</dbReference>
<dbReference type="PANTHER" id="PTHR24055">
    <property type="entry name" value="MITOGEN-ACTIVATED PROTEIN KINASE"/>
    <property type="match status" value="1"/>
</dbReference>
<evidence type="ECO:0000256" key="6">
    <source>
        <dbReference type="PROSITE-ProRule" id="PRU10141"/>
    </source>
</evidence>
<dbReference type="AlphaFoldDB" id="F0YR66"/>
<dbReference type="GeneID" id="20221992"/>
<dbReference type="InterPro" id="IPR050117">
    <property type="entry name" value="MAPK"/>
</dbReference>
<keyword evidence="4" id="KW-0418">Kinase</keyword>
<evidence type="ECO:0000256" key="5">
    <source>
        <dbReference type="ARBA" id="ARBA00022840"/>
    </source>
</evidence>
<dbReference type="InterPro" id="IPR011009">
    <property type="entry name" value="Kinase-like_dom_sf"/>
</dbReference>
<dbReference type="GO" id="GO:0004674">
    <property type="term" value="F:protein serine/threonine kinase activity"/>
    <property type="evidence" value="ECO:0007669"/>
    <property type="project" value="UniProtKB-KW"/>
</dbReference>
<dbReference type="FunFam" id="1.10.510.10:FF:000624">
    <property type="entry name" value="Mitogen-activated protein kinase"/>
    <property type="match status" value="1"/>
</dbReference>
<dbReference type="RefSeq" id="XP_009042908.1">
    <property type="nucleotide sequence ID" value="XM_009044660.1"/>
</dbReference>
<dbReference type="PROSITE" id="PS00107">
    <property type="entry name" value="PROTEIN_KINASE_ATP"/>
    <property type="match status" value="1"/>
</dbReference>
<evidence type="ECO:0000259" key="8">
    <source>
        <dbReference type="PROSITE" id="PS50011"/>
    </source>
</evidence>
<evidence type="ECO:0000256" key="4">
    <source>
        <dbReference type="ARBA" id="ARBA00022777"/>
    </source>
</evidence>
<dbReference type="InterPro" id="IPR000719">
    <property type="entry name" value="Prot_kinase_dom"/>
</dbReference>
<keyword evidence="10" id="KW-1185">Reference proteome</keyword>
<keyword evidence="5 6" id="KW-0067">ATP-binding</keyword>
<reference evidence="9 10" key="1">
    <citation type="journal article" date="2011" name="Proc. Natl. Acad. Sci. U.S.A.">
        <title>Niche of harmful alga Aureococcus anophagefferens revealed through ecogenomics.</title>
        <authorList>
            <person name="Gobler C.J."/>
            <person name="Berry D.L."/>
            <person name="Dyhrman S.T."/>
            <person name="Wilhelm S.W."/>
            <person name="Salamov A."/>
            <person name="Lobanov A.V."/>
            <person name="Zhang Y."/>
            <person name="Collier J.L."/>
            <person name="Wurch L.L."/>
            <person name="Kustka A.B."/>
            <person name="Dill B.D."/>
            <person name="Shah M."/>
            <person name="VerBerkmoes N.C."/>
            <person name="Kuo A."/>
            <person name="Terry A."/>
            <person name="Pangilinan J."/>
            <person name="Lindquist E.A."/>
            <person name="Lucas S."/>
            <person name="Paulsen I.T."/>
            <person name="Hattenrath-Lehmann T.K."/>
            <person name="Talmage S.C."/>
            <person name="Walker E.A."/>
            <person name="Koch F."/>
            <person name="Burson A.M."/>
            <person name="Marcoval M.A."/>
            <person name="Tang Y.Z."/>
            <person name="Lecleir G.R."/>
            <person name="Coyne K.J."/>
            <person name="Berg G.M."/>
            <person name="Bertrand E.M."/>
            <person name="Saito M.A."/>
            <person name="Gladyshev V.N."/>
            <person name="Grigoriev I.V."/>
        </authorList>
    </citation>
    <scope>NUCLEOTIDE SEQUENCE [LARGE SCALE GENOMIC DNA]</scope>
    <source>
        <strain evidence="10">CCMP 1984</strain>
    </source>
</reference>
<dbReference type="InterPro" id="IPR008271">
    <property type="entry name" value="Ser/Thr_kinase_AS"/>
</dbReference>
<dbReference type="Gene3D" id="1.10.510.10">
    <property type="entry name" value="Transferase(Phosphotransferase) domain 1"/>
    <property type="match status" value="1"/>
</dbReference>
<keyword evidence="3 6" id="KW-0547">Nucleotide-binding</keyword>
<proteinExistence type="inferred from homology"/>
<accession>F0YR66</accession>
<evidence type="ECO:0000313" key="10">
    <source>
        <dbReference type="Proteomes" id="UP000002729"/>
    </source>
</evidence>
<dbReference type="Gene3D" id="3.30.200.20">
    <property type="entry name" value="Phosphorylase Kinase, domain 1"/>
    <property type="match status" value="1"/>
</dbReference>
<evidence type="ECO:0000256" key="7">
    <source>
        <dbReference type="RuleBase" id="RU000304"/>
    </source>
</evidence>
<dbReference type="Pfam" id="PF00069">
    <property type="entry name" value="Pkinase"/>
    <property type="match status" value="1"/>
</dbReference>
<comment type="similarity">
    <text evidence="7">Belongs to the protein kinase superfamily.</text>
</comment>
<keyword evidence="2" id="KW-0808">Transferase</keyword>
<organism evidence="10">
    <name type="scientific">Aureococcus anophagefferens</name>
    <name type="common">Harmful bloom alga</name>
    <dbReference type="NCBI Taxonomy" id="44056"/>
    <lineage>
        <taxon>Eukaryota</taxon>
        <taxon>Sar</taxon>
        <taxon>Stramenopiles</taxon>
        <taxon>Ochrophyta</taxon>
        <taxon>Pelagophyceae</taxon>
        <taxon>Pelagomonadales</taxon>
        <taxon>Pelagomonadaceae</taxon>
        <taxon>Aureococcus</taxon>
    </lineage>
</organism>
<feature type="domain" description="Protein kinase" evidence="8">
    <location>
        <begin position="54"/>
        <end position="294"/>
    </location>
</feature>
<evidence type="ECO:0000256" key="2">
    <source>
        <dbReference type="ARBA" id="ARBA00022679"/>
    </source>
</evidence>
<dbReference type="eggNOG" id="KOG0660">
    <property type="taxonomic scope" value="Eukaryota"/>
</dbReference>
<evidence type="ECO:0000256" key="1">
    <source>
        <dbReference type="ARBA" id="ARBA00022527"/>
    </source>
</evidence>
<dbReference type="Proteomes" id="UP000002729">
    <property type="component" value="Unassembled WGS sequence"/>
</dbReference>
<gene>
    <name evidence="9" type="ORF">AURANDRAFT_39515</name>
</gene>
<dbReference type="InterPro" id="IPR017441">
    <property type="entry name" value="Protein_kinase_ATP_BS"/>
</dbReference>
<dbReference type="SUPFAM" id="SSF56112">
    <property type="entry name" value="Protein kinase-like (PK-like)"/>
    <property type="match status" value="1"/>
</dbReference>
<keyword evidence="1 7" id="KW-0723">Serine/threonine-protein kinase</keyword>
<name>F0YR66_AURAN</name>
<dbReference type="PROSITE" id="PS50011">
    <property type="entry name" value="PROTEIN_KINASE_DOM"/>
    <property type="match status" value="1"/>
</dbReference>
<dbReference type="KEGG" id="aaf:AURANDRAFT_39515"/>
<dbReference type="PROSITE" id="PS00108">
    <property type="entry name" value="PROTEIN_KINASE_ST"/>
    <property type="match status" value="1"/>
</dbReference>
<dbReference type="EMBL" id="GL833564">
    <property type="protein sequence ID" value="EGB02391.1"/>
    <property type="molecule type" value="Genomic_DNA"/>
</dbReference>
<dbReference type="OrthoDB" id="190564at2759"/>
<evidence type="ECO:0000313" key="9">
    <source>
        <dbReference type="EMBL" id="EGB02391.1"/>
    </source>
</evidence>
<evidence type="ECO:0000256" key="3">
    <source>
        <dbReference type="ARBA" id="ARBA00022741"/>
    </source>
</evidence>